<gene>
    <name evidence="1" type="ORF">NM688_g9120</name>
</gene>
<sequence>MRRLALLSSLLLGTYAAASPPVQVELRSSWSAPSFLLQIVEAFHTEEPDSFFPFLHALTNPEWFHPDELAKDEDVYKFVVNTALAEGYLSDPGELASLDMSLGLHSSLPKLEAAYRYYADVHHSRVECDGGSWVDWYGQAVCDAATLARLAENELIDAEARRSPRLTGKVHLCTCLCGSICDNVSRPLPHPKLLPFDHILPEPEAVLERPARTAILYASLSSSNFRELHEYLYKASSDSHIEYVLRHMPPAGFPDIEAEDVYLSGYGVALDLKKMDYLALDDRRQGGDSADSESSDSTESVYDSDAVLALIHQYPENVIAGPSTPLAPEEILNVGLQAAQLLYDAGDEDALAVLKQLSQDFPKYTLDLARRVTVDEGLEGEVMTNQVKAQGGVSMVWLNGVVVPETDWNPFALLRLLRKERAVMRSI</sequence>
<organism evidence="1 2">
    <name type="scientific">Phlebia brevispora</name>
    <dbReference type="NCBI Taxonomy" id="194682"/>
    <lineage>
        <taxon>Eukaryota</taxon>
        <taxon>Fungi</taxon>
        <taxon>Dikarya</taxon>
        <taxon>Basidiomycota</taxon>
        <taxon>Agaricomycotina</taxon>
        <taxon>Agaricomycetes</taxon>
        <taxon>Polyporales</taxon>
        <taxon>Meruliaceae</taxon>
        <taxon>Phlebia</taxon>
    </lineage>
</organism>
<evidence type="ECO:0000313" key="2">
    <source>
        <dbReference type="Proteomes" id="UP001148662"/>
    </source>
</evidence>
<protein>
    <submittedName>
        <fullName evidence="1">Uncharacterized protein</fullName>
    </submittedName>
</protein>
<comment type="caution">
    <text evidence="1">The sequence shown here is derived from an EMBL/GenBank/DDBJ whole genome shotgun (WGS) entry which is preliminary data.</text>
</comment>
<reference evidence="1" key="1">
    <citation type="submission" date="2022-07" db="EMBL/GenBank/DDBJ databases">
        <title>Genome Sequence of Phlebia brevispora.</title>
        <authorList>
            <person name="Buettner E."/>
        </authorList>
    </citation>
    <scope>NUCLEOTIDE SEQUENCE</scope>
    <source>
        <strain evidence="1">MPL23</strain>
    </source>
</reference>
<name>A0ACC1RMS1_9APHY</name>
<dbReference type="Proteomes" id="UP001148662">
    <property type="component" value="Unassembled WGS sequence"/>
</dbReference>
<accession>A0ACC1RMS1</accession>
<keyword evidence="2" id="KW-1185">Reference proteome</keyword>
<proteinExistence type="predicted"/>
<dbReference type="EMBL" id="JANHOG010002706">
    <property type="protein sequence ID" value="KAJ3520733.1"/>
    <property type="molecule type" value="Genomic_DNA"/>
</dbReference>
<evidence type="ECO:0000313" key="1">
    <source>
        <dbReference type="EMBL" id="KAJ3520733.1"/>
    </source>
</evidence>